<gene>
    <name evidence="3" type="primary">Hdhd3_0</name>
    <name evidence="3" type="ORF">SYRPAR_R03237</name>
</gene>
<dbReference type="NCBIfam" id="TIGR01509">
    <property type="entry name" value="HAD-SF-IA-v3"/>
    <property type="match status" value="1"/>
</dbReference>
<comment type="similarity">
    <text evidence="1">Belongs to the HAD-like hydrolase superfamily.</text>
</comment>
<dbReference type="Proteomes" id="UP000536260">
    <property type="component" value="Unassembled WGS sequence"/>
</dbReference>
<dbReference type="NCBIfam" id="TIGR01549">
    <property type="entry name" value="HAD-SF-IA-v1"/>
    <property type="match status" value="1"/>
</dbReference>
<dbReference type="GO" id="GO:0005634">
    <property type="term" value="C:nucleus"/>
    <property type="evidence" value="ECO:0007669"/>
    <property type="project" value="TreeGrafter"/>
</dbReference>
<reference evidence="3 4" key="1">
    <citation type="submission" date="2019-09" db="EMBL/GenBank/DDBJ databases">
        <title>Bird 10,000 Genomes (B10K) Project - Family phase.</title>
        <authorList>
            <person name="Zhang G."/>
        </authorList>
    </citation>
    <scope>NUCLEOTIDE SEQUENCE [LARGE SCALE GENOMIC DNA]</scope>
    <source>
        <strain evidence="3">B10K-DU-003-42</strain>
        <tissue evidence="3">Mixed tissue sample</tissue>
    </source>
</reference>
<dbReference type="SFLD" id="SFLDG01129">
    <property type="entry name" value="C1.5:_HAD__Beta-PGM__Phosphata"/>
    <property type="match status" value="1"/>
</dbReference>
<feature type="non-terminal residue" evidence="3">
    <location>
        <position position="238"/>
    </location>
</feature>
<dbReference type="Gene3D" id="3.40.50.1000">
    <property type="entry name" value="HAD superfamily/HAD-like"/>
    <property type="match status" value="1"/>
</dbReference>
<dbReference type="AlphaFoldDB" id="A0A7L3AQ79"/>
<evidence type="ECO:0000313" key="3">
    <source>
        <dbReference type="EMBL" id="NXT20866.1"/>
    </source>
</evidence>
<sequence length="238" mass="27106">AMLRLRLLTWDVKDTLLRLRRPVGESYAAEARAHGVRVQPEALSRSFREVYGAQSRQLPNYGQGQGLSSRQWWLNVVKQTFRLSGVREDGVLTLMAENLYRDFCSAQNWEVLPGAGETLRQCCQRGFRMGVVSNFDNRLENILEQCNLRHHFEFVLTSEEAGFAKPDRRIFEKALHRVGVSPEQAAHIGDDYTRDYRAARAVGMHSFLLRAAGHGEEPEVPPEHVLPTLSHLLALIEK</sequence>
<dbReference type="InterPro" id="IPR044924">
    <property type="entry name" value="HAD-SF_hydro_IA_REG-2-like_cap"/>
</dbReference>
<proteinExistence type="inferred from homology"/>
<evidence type="ECO:0000256" key="2">
    <source>
        <dbReference type="ARBA" id="ARBA00015556"/>
    </source>
</evidence>
<dbReference type="NCBIfam" id="TIGR02252">
    <property type="entry name" value="DREG-2"/>
    <property type="match status" value="1"/>
</dbReference>
<dbReference type="InterPro" id="IPR011949">
    <property type="entry name" value="HAD-SF_hydro_IA_REG-2-like"/>
</dbReference>
<dbReference type="InterPro" id="IPR023214">
    <property type="entry name" value="HAD_sf"/>
</dbReference>
<organism evidence="3 4">
    <name type="scientific">Syrrhaptes paradoxus</name>
    <name type="common">Pallas's sandgrouse</name>
    <dbReference type="NCBI Taxonomy" id="302527"/>
    <lineage>
        <taxon>Eukaryota</taxon>
        <taxon>Metazoa</taxon>
        <taxon>Chordata</taxon>
        <taxon>Craniata</taxon>
        <taxon>Vertebrata</taxon>
        <taxon>Euteleostomi</taxon>
        <taxon>Archelosauria</taxon>
        <taxon>Archosauria</taxon>
        <taxon>Dinosauria</taxon>
        <taxon>Saurischia</taxon>
        <taxon>Theropoda</taxon>
        <taxon>Coelurosauria</taxon>
        <taxon>Aves</taxon>
        <taxon>Neognathae</taxon>
        <taxon>Neoaves</taxon>
        <taxon>Columbimorphae</taxon>
        <taxon>Pterocliformes</taxon>
        <taxon>Pteroclidae</taxon>
        <taxon>Syrrhaptes</taxon>
    </lineage>
</organism>
<accession>A0A7L3AQ79</accession>
<protein>
    <recommendedName>
        <fullName evidence="2">Haloacid dehalogenase-like hydrolase domain-containing protein 3</fullName>
    </recommendedName>
</protein>
<keyword evidence="4" id="KW-1185">Reference proteome</keyword>
<evidence type="ECO:0000313" key="4">
    <source>
        <dbReference type="Proteomes" id="UP000536260"/>
    </source>
</evidence>
<dbReference type="PANTHER" id="PTHR46191">
    <property type="match status" value="1"/>
</dbReference>
<feature type="non-terminal residue" evidence="3">
    <location>
        <position position="1"/>
    </location>
</feature>
<dbReference type="Pfam" id="PF00702">
    <property type="entry name" value="Hydrolase"/>
    <property type="match status" value="1"/>
</dbReference>
<dbReference type="InterPro" id="IPR036412">
    <property type="entry name" value="HAD-like_sf"/>
</dbReference>
<dbReference type="Gene3D" id="1.10.150.720">
    <property type="entry name" value="Haloacid dehalogenase-like hydrolase"/>
    <property type="match status" value="1"/>
</dbReference>
<dbReference type="EMBL" id="VZTO01008147">
    <property type="protein sequence ID" value="NXT20866.1"/>
    <property type="molecule type" value="Genomic_DNA"/>
</dbReference>
<dbReference type="SFLD" id="SFLDG01135">
    <property type="entry name" value="C1.5.6:_HAD__Beta-PGM__Phospha"/>
    <property type="match status" value="1"/>
</dbReference>
<dbReference type="InterPro" id="IPR006439">
    <property type="entry name" value="HAD-SF_hydro_IA"/>
</dbReference>
<dbReference type="CDD" id="cd16415">
    <property type="entry name" value="HAD_dREG-2_like"/>
    <property type="match status" value="1"/>
</dbReference>
<dbReference type="InterPro" id="IPR051828">
    <property type="entry name" value="HAD-like_hydrolase_domain"/>
</dbReference>
<dbReference type="SFLD" id="SFLDS00003">
    <property type="entry name" value="Haloacid_Dehalogenase"/>
    <property type="match status" value="1"/>
</dbReference>
<dbReference type="PRINTS" id="PR00413">
    <property type="entry name" value="HADHALOGNASE"/>
</dbReference>
<dbReference type="PANTHER" id="PTHR46191:SF2">
    <property type="entry name" value="HALOACID DEHALOGENASE-LIKE HYDROLASE DOMAIN-CONTAINING PROTEIN 3"/>
    <property type="match status" value="1"/>
</dbReference>
<name>A0A7L3AQ79_9AVES</name>
<evidence type="ECO:0000256" key="1">
    <source>
        <dbReference type="ARBA" id="ARBA00007958"/>
    </source>
</evidence>
<comment type="caution">
    <text evidence="3">The sequence shown here is derived from an EMBL/GenBank/DDBJ whole genome shotgun (WGS) entry which is preliminary data.</text>
</comment>
<dbReference type="SUPFAM" id="SSF56784">
    <property type="entry name" value="HAD-like"/>
    <property type="match status" value="1"/>
</dbReference>